<feature type="transmembrane region" description="Helical" evidence="1">
    <location>
        <begin position="20"/>
        <end position="38"/>
    </location>
</feature>
<gene>
    <name evidence="2" type="ORF">ABID46_002118</name>
</gene>
<name>A0ABV2LVG9_9FLAO</name>
<proteinExistence type="predicted"/>
<dbReference type="RefSeq" id="WP_354509839.1">
    <property type="nucleotide sequence ID" value="NZ_JBEPMO010000014.1"/>
</dbReference>
<dbReference type="EMBL" id="JBEPMO010000014">
    <property type="protein sequence ID" value="MET3732529.1"/>
    <property type="molecule type" value="Genomic_DNA"/>
</dbReference>
<evidence type="ECO:0000313" key="3">
    <source>
        <dbReference type="Proteomes" id="UP001549146"/>
    </source>
</evidence>
<evidence type="ECO:0000313" key="2">
    <source>
        <dbReference type="EMBL" id="MET3732529.1"/>
    </source>
</evidence>
<organism evidence="2 3">
    <name type="scientific">Moheibacter stercoris</name>
    <dbReference type="NCBI Taxonomy" id="1628251"/>
    <lineage>
        <taxon>Bacteria</taxon>
        <taxon>Pseudomonadati</taxon>
        <taxon>Bacteroidota</taxon>
        <taxon>Flavobacteriia</taxon>
        <taxon>Flavobacteriales</taxon>
        <taxon>Weeksellaceae</taxon>
        <taxon>Moheibacter</taxon>
    </lineage>
</organism>
<evidence type="ECO:0000256" key="1">
    <source>
        <dbReference type="SAM" id="Phobius"/>
    </source>
</evidence>
<protein>
    <submittedName>
        <fullName evidence="2">Cbb3-type cytochrome oxidase subunit 3</fullName>
    </submittedName>
</protein>
<comment type="caution">
    <text evidence="2">The sequence shown here is derived from an EMBL/GenBank/DDBJ whole genome shotgun (WGS) entry which is preliminary data.</text>
</comment>
<keyword evidence="3" id="KW-1185">Reference proteome</keyword>
<keyword evidence="1" id="KW-0472">Membrane</keyword>
<reference evidence="2 3" key="1">
    <citation type="submission" date="2024-06" db="EMBL/GenBank/DDBJ databases">
        <title>Genomic Encyclopedia of Type Strains, Phase IV (KMG-IV): sequencing the most valuable type-strain genomes for metagenomic binning, comparative biology and taxonomic classification.</title>
        <authorList>
            <person name="Goeker M."/>
        </authorList>
    </citation>
    <scope>NUCLEOTIDE SEQUENCE [LARGE SCALE GENOMIC DNA]</scope>
    <source>
        <strain evidence="2 3">DSM 29388</strain>
    </source>
</reference>
<keyword evidence="1" id="KW-1133">Transmembrane helix</keyword>
<keyword evidence="1" id="KW-0812">Transmembrane</keyword>
<sequence>MLKYFKDAFTNYDYAQLLQSTSLLLFVIFFTALVFFIWKRPKEYYQEDANLPLDDNEK</sequence>
<accession>A0ABV2LVG9</accession>
<dbReference type="Proteomes" id="UP001549146">
    <property type="component" value="Unassembled WGS sequence"/>
</dbReference>